<evidence type="ECO:0000313" key="2">
    <source>
        <dbReference type="EMBL" id="KTD57653.1"/>
    </source>
</evidence>
<dbReference type="EMBL" id="LNYW01000066">
    <property type="protein sequence ID" value="KTD57653.1"/>
    <property type="molecule type" value="Genomic_DNA"/>
</dbReference>
<feature type="chain" id="PRO_5006917735" evidence="1">
    <location>
        <begin position="19"/>
        <end position="267"/>
    </location>
</feature>
<dbReference type="Proteomes" id="UP000054600">
    <property type="component" value="Unassembled WGS sequence"/>
</dbReference>
<organism evidence="2 3">
    <name type="scientific">Legionella shakespearei DSM 23087</name>
    <dbReference type="NCBI Taxonomy" id="1122169"/>
    <lineage>
        <taxon>Bacteria</taxon>
        <taxon>Pseudomonadati</taxon>
        <taxon>Pseudomonadota</taxon>
        <taxon>Gammaproteobacteria</taxon>
        <taxon>Legionellales</taxon>
        <taxon>Legionellaceae</taxon>
        <taxon>Legionella</taxon>
    </lineage>
</organism>
<keyword evidence="3" id="KW-1185">Reference proteome</keyword>
<gene>
    <name evidence="2" type="ORF">Lsha_2494</name>
</gene>
<dbReference type="PATRIC" id="fig|1122169.6.peg.2867"/>
<evidence type="ECO:0000256" key="1">
    <source>
        <dbReference type="SAM" id="SignalP"/>
    </source>
</evidence>
<feature type="signal peptide" evidence="1">
    <location>
        <begin position="1"/>
        <end position="18"/>
    </location>
</feature>
<dbReference type="AlphaFoldDB" id="A0A0W0YLA1"/>
<protein>
    <submittedName>
        <fullName evidence="2">Uncharacterized protein</fullName>
    </submittedName>
</protein>
<keyword evidence="1" id="KW-0732">Signal</keyword>
<sequence length="267" mass="29653">MNKFTVILGFLIVQLSFASGISRTENATKTVTPARVEAQQSISSINVSNTITLNALATIITKGIDVDGSSADPGYWMRAHTDFIHAAWRISGALVTLASKMDEGPDRVILEHLAARLADLEIKDEKGNVHFWERKAKKTANVIKEVASQIKRISEHIKGQVDITTFFQATAQIATEKKDRGKGNVSYWRRATRDRADLGKATAKGITVMLDSIPADFRYLFETYTIQLANMSSKGDGNVSYWHERAEQLRRELNQVSQALVDLSLSL</sequence>
<proteinExistence type="predicted"/>
<name>A0A0W0YLA1_9GAMM</name>
<reference evidence="2 3" key="1">
    <citation type="submission" date="2015-11" db="EMBL/GenBank/DDBJ databases">
        <title>Genomic analysis of 38 Legionella species identifies large and diverse effector repertoires.</title>
        <authorList>
            <person name="Burstein D."/>
            <person name="Amaro F."/>
            <person name="Zusman T."/>
            <person name="Lifshitz Z."/>
            <person name="Cohen O."/>
            <person name="Gilbert J.A."/>
            <person name="Pupko T."/>
            <person name="Shuman H.A."/>
            <person name="Segal G."/>
        </authorList>
    </citation>
    <scope>NUCLEOTIDE SEQUENCE [LARGE SCALE GENOMIC DNA]</scope>
    <source>
        <strain evidence="2 3">ATCC 49655</strain>
    </source>
</reference>
<comment type="caution">
    <text evidence="2">The sequence shown here is derived from an EMBL/GenBank/DDBJ whole genome shotgun (WGS) entry which is preliminary data.</text>
</comment>
<accession>A0A0W0YLA1</accession>
<evidence type="ECO:0000313" key="3">
    <source>
        <dbReference type="Proteomes" id="UP000054600"/>
    </source>
</evidence>
<dbReference type="RefSeq" id="WP_018576787.1">
    <property type="nucleotide sequence ID" value="NZ_KB892391.1"/>
</dbReference>